<dbReference type="Proteomes" id="UP000199317">
    <property type="component" value="Unassembled WGS sequence"/>
</dbReference>
<dbReference type="RefSeq" id="WP_092832535.1">
    <property type="nucleotide sequence ID" value="NZ_CP028290.1"/>
</dbReference>
<sequence>MKLPRPNTVSCIVWCLALDACVALGWYVTTPTLFNSYNSPHYVYRLEIYHASPWQRIVHRDQKVPSVVRLYRIDPRERLRESQVVDLAAGREIRWQLDPPVQANKVYVGKEVVFENIPQECTEAAQIPGCPNTEPPA</sequence>
<evidence type="ECO:0000313" key="1">
    <source>
        <dbReference type="EMBL" id="SDO82708.1"/>
    </source>
</evidence>
<name>A0A1H0MQJ2_9BURK</name>
<dbReference type="EMBL" id="FNJL01000004">
    <property type="protein sequence ID" value="SDO82708.1"/>
    <property type="molecule type" value="Genomic_DNA"/>
</dbReference>
<proteinExistence type="predicted"/>
<accession>A0A1H0MQJ2</accession>
<dbReference type="AlphaFoldDB" id="A0A1H0MQJ2"/>
<evidence type="ECO:0000313" key="2">
    <source>
        <dbReference type="Proteomes" id="UP000199317"/>
    </source>
</evidence>
<dbReference type="OrthoDB" id="8811562at2"/>
<organism evidence="1 2">
    <name type="scientific">Paracidovorax cattleyae</name>
    <dbReference type="NCBI Taxonomy" id="80868"/>
    <lineage>
        <taxon>Bacteria</taxon>
        <taxon>Pseudomonadati</taxon>
        <taxon>Pseudomonadota</taxon>
        <taxon>Betaproteobacteria</taxon>
        <taxon>Burkholderiales</taxon>
        <taxon>Comamonadaceae</taxon>
        <taxon>Paracidovorax</taxon>
    </lineage>
</organism>
<keyword evidence="2" id="KW-1185">Reference proteome</keyword>
<protein>
    <submittedName>
        <fullName evidence="1">Uncharacterized protein</fullName>
    </submittedName>
</protein>
<reference evidence="2" key="1">
    <citation type="submission" date="2016-10" db="EMBL/GenBank/DDBJ databases">
        <authorList>
            <person name="Varghese N."/>
            <person name="Submissions S."/>
        </authorList>
    </citation>
    <scope>NUCLEOTIDE SEQUENCE [LARGE SCALE GENOMIC DNA]</scope>
    <source>
        <strain evidence="2">DSM 17101</strain>
    </source>
</reference>
<gene>
    <name evidence="1" type="ORF">SAMN04489708_10430</name>
</gene>